<dbReference type="RefSeq" id="WP_311594253.1">
    <property type="nucleotide sequence ID" value="NZ_JAVRHV010000008.1"/>
</dbReference>
<proteinExistence type="predicted"/>
<accession>A0ABU2Y7I3</accession>
<dbReference type="Pfam" id="PF04101">
    <property type="entry name" value="Glyco_tran_28_C"/>
    <property type="match status" value="1"/>
</dbReference>
<reference evidence="2 3" key="1">
    <citation type="submission" date="2023-09" db="EMBL/GenBank/DDBJ databases">
        <authorList>
            <person name="Rey-Velasco X."/>
        </authorList>
    </citation>
    <scope>NUCLEOTIDE SEQUENCE [LARGE SCALE GENOMIC DNA]</scope>
    <source>
        <strain evidence="2 3">P050</strain>
    </source>
</reference>
<evidence type="ECO:0000313" key="2">
    <source>
        <dbReference type="EMBL" id="MDT0554169.1"/>
    </source>
</evidence>
<keyword evidence="3" id="KW-1185">Reference proteome</keyword>
<dbReference type="EMBL" id="JAVRHV010000008">
    <property type="protein sequence ID" value="MDT0554169.1"/>
    <property type="molecule type" value="Genomic_DNA"/>
</dbReference>
<protein>
    <submittedName>
        <fullName evidence="2">Glycosyltransferase</fullName>
    </submittedName>
</protein>
<dbReference type="InterPro" id="IPR007235">
    <property type="entry name" value="Glyco_trans_28_C"/>
</dbReference>
<gene>
    <name evidence="2" type="ORF">RM519_12990</name>
</gene>
<dbReference type="SUPFAM" id="SSF53756">
    <property type="entry name" value="UDP-Glycosyltransferase/glycogen phosphorylase"/>
    <property type="match status" value="1"/>
</dbReference>
<dbReference type="Gene3D" id="3.40.50.2000">
    <property type="entry name" value="Glycogen Phosphorylase B"/>
    <property type="match status" value="1"/>
</dbReference>
<sequence length="360" mass="41098">MESSTIKLGKKEGNILVAPLNWGLGHATRCIPIIIQLQNQGFNPILASDGDSLLMLQKEFPLLDSINLPSYGISYPKNGTFLKLKLLIRLPKVIKTIIKEKQVVSQLIRDKNIIGVISDNRIGVRNKGIPSIYITHQINVLAGIFTFFTSRVHQYYMKKFDECWVPDVAGEFGISGLLSKNESNRKIRKIGLLSRLKKRKIEIKYDLLILLSGIEPQRSQLENKLIEEVKNFNGSALFVRGSINSETSFKDSKKIIYKNFLKSDELEKAIAQSKIVLARSGYSTIMDLAIMSKRAFFIPTKGQNEQEYLAKHLEAISIAPYATEEKFEIQMLENMKYYSGFIHDFNTEFPKTLFNLFHRK</sequence>
<evidence type="ECO:0000313" key="3">
    <source>
        <dbReference type="Proteomes" id="UP001252186"/>
    </source>
</evidence>
<feature type="domain" description="Glycosyl transferase family 28 C-terminal" evidence="1">
    <location>
        <begin position="251"/>
        <end position="325"/>
    </location>
</feature>
<organism evidence="2 3">
    <name type="scientific">Urechidicola vernalis</name>
    <dbReference type="NCBI Taxonomy" id="3075600"/>
    <lineage>
        <taxon>Bacteria</taxon>
        <taxon>Pseudomonadati</taxon>
        <taxon>Bacteroidota</taxon>
        <taxon>Flavobacteriia</taxon>
        <taxon>Flavobacteriales</taxon>
        <taxon>Flavobacteriaceae</taxon>
        <taxon>Urechidicola</taxon>
    </lineage>
</organism>
<name>A0ABU2Y7I3_9FLAO</name>
<evidence type="ECO:0000259" key="1">
    <source>
        <dbReference type="Pfam" id="PF04101"/>
    </source>
</evidence>
<comment type="caution">
    <text evidence="2">The sequence shown here is derived from an EMBL/GenBank/DDBJ whole genome shotgun (WGS) entry which is preliminary data.</text>
</comment>
<dbReference type="Proteomes" id="UP001252186">
    <property type="component" value="Unassembled WGS sequence"/>
</dbReference>